<organism evidence="1 2">
    <name type="scientific">Bugula neritina</name>
    <name type="common">Brown bryozoan</name>
    <name type="synonym">Sertularia neritina</name>
    <dbReference type="NCBI Taxonomy" id="10212"/>
    <lineage>
        <taxon>Eukaryota</taxon>
        <taxon>Metazoa</taxon>
        <taxon>Spiralia</taxon>
        <taxon>Lophotrochozoa</taxon>
        <taxon>Bryozoa</taxon>
        <taxon>Gymnolaemata</taxon>
        <taxon>Cheilostomatida</taxon>
        <taxon>Flustrina</taxon>
        <taxon>Buguloidea</taxon>
        <taxon>Bugulidae</taxon>
        <taxon>Bugula</taxon>
    </lineage>
</organism>
<name>A0A7J7JJV7_BUGNE</name>
<dbReference type="Proteomes" id="UP000593567">
    <property type="component" value="Unassembled WGS sequence"/>
</dbReference>
<evidence type="ECO:0000313" key="2">
    <source>
        <dbReference type="Proteomes" id="UP000593567"/>
    </source>
</evidence>
<dbReference type="EMBL" id="VXIV02002297">
    <property type="protein sequence ID" value="KAF6026337.1"/>
    <property type="molecule type" value="Genomic_DNA"/>
</dbReference>
<gene>
    <name evidence="1" type="ORF">EB796_015355</name>
</gene>
<sequence length="70" mass="8076">MQLKLSMAVPDSVYYCWYCHSTNKTIKIVEKGLYYARITSHDTTSQLYSCIKGKYQTKLFSQLTNAAEVI</sequence>
<comment type="caution">
    <text evidence="1">The sequence shown here is derived from an EMBL/GenBank/DDBJ whole genome shotgun (WGS) entry which is preliminary data.</text>
</comment>
<accession>A0A7J7JJV7</accession>
<evidence type="ECO:0000313" key="1">
    <source>
        <dbReference type="EMBL" id="KAF6026337.1"/>
    </source>
</evidence>
<dbReference type="AlphaFoldDB" id="A0A7J7JJV7"/>
<proteinExistence type="predicted"/>
<protein>
    <submittedName>
        <fullName evidence="1">Uncharacterized protein</fullName>
    </submittedName>
</protein>
<keyword evidence="2" id="KW-1185">Reference proteome</keyword>
<reference evidence="1" key="1">
    <citation type="submission" date="2020-06" db="EMBL/GenBank/DDBJ databases">
        <title>Draft genome of Bugula neritina, a colonial animal packing powerful symbionts and potential medicines.</title>
        <authorList>
            <person name="Rayko M."/>
        </authorList>
    </citation>
    <scope>NUCLEOTIDE SEQUENCE [LARGE SCALE GENOMIC DNA]</scope>
    <source>
        <strain evidence="1">Kwan_BN1</strain>
    </source>
</reference>